<keyword evidence="3" id="KW-1185">Reference proteome</keyword>
<comment type="caution">
    <text evidence="2">The sequence shown here is derived from an EMBL/GenBank/DDBJ whole genome shotgun (WGS) entry which is preliminary data.</text>
</comment>
<sequence length="220" mass="24723">MTRKNLQNSEDHPVILVIGQTGVGKSVFINQALGKDEAHVGHTYDDGTKDVQRFLCEDGEPPVYLVDTPGLDDAYLDDRAVMEKILNWLEANVCKADNEKRAQFGGILYLVAAGQNKLPMHDKFQKNPALKDHLVVVGTKASESAKFKTEVDCQINEKTGREEAREAVKAILEKGQVISAADLQALIQIWRKELGSTTTKDNKGHKWFRDGFFSYLFRRF</sequence>
<dbReference type="GO" id="GO:0005525">
    <property type="term" value="F:GTP binding"/>
    <property type="evidence" value="ECO:0007669"/>
    <property type="project" value="InterPro"/>
</dbReference>
<dbReference type="InterPro" id="IPR027417">
    <property type="entry name" value="P-loop_NTPase"/>
</dbReference>
<dbReference type="STRING" id="231916.A0A409VI75"/>
<dbReference type="CDD" id="cd00882">
    <property type="entry name" value="Ras_like_GTPase"/>
    <property type="match status" value="1"/>
</dbReference>
<name>A0A409VI75_9AGAR</name>
<dbReference type="InParanoid" id="A0A409VI75"/>
<accession>A0A409VI75</accession>
<dbReference type="InterPro" id="IPR006073">
    <property type="entry name" value="GTP-bd"/>
</dbReference>
<proteinExistence type="predicted"/>
<protein>
    <recommendedName>
        <fullName evidence="1">G domain-containing protein</fullName>
    </recommendedName>
</protein>
<evidence type="ECO:0000313" key="2">
    <source>
        <dbReference type="EMBL" id="PPQ65992.1"/>
    </source>
</evidence>
<dbReference type="OrthoDB" id="3255035at2759"/>
<dbReference type="SUPFAM" id="SSF52540">
    <property type="entry name" value="P-loop containing nucleoside triphosphate hydrolases"/>
    <property type="match status" value="1"/>
</dbReference>
<dbReference type="AlphaFoldDB" id="A0A409VI75"/>
<organism evidence="2 3">
    <name type="scientific">Gymnopilus dilepis</name>
    <dbReference type="NCBI Taxonomy" id="231916"/>
    <lineage>
        <taxon>Eukaryota</taxon>
        <taxon>Fungi</taxon>
        <taxon>Dikarya</taxon>
        <taxon>Basidiomycota</taxon>
        <taxon>Agaricomycotina</taxon>
        <taxon>Agaricomycetes</taxon>
        <taxon>Agaricomycetidae</taxon>
        <taxon>Agaricales</taxon>
        <taxon>Agaricineae</taxon>
        <taxon>Hymenogastraceae</taxon>
        <taxon>Gymnopilus</taxon>
    </lineage>
</organism>
<evidence type="ECO:0000313" key="3">
    <source>
        <dbReference type="Proteomes" id="UP000284706"/>
    </source>
</evidence>
<gene>
    <name evidence="2" type="ORF">CVT26_010652</name>
</gene>
<feature type="domain" description="G" evidence="1">
    <location>
        <begin position="15"/>
        <end position="90"/>
    </location>
</feature>
<dbReference type="Proteomes" id="UP000284706">
    <property type="component" value="Unassembled WGS sequence"/>
</dbReference>
<dbReference type="Pfam" id="PF01926">
    <property type="entry name" value="MMR_HSR1"/>
    <property type="match status" value="1"/>
</dbReference>
<evidence type="ECO:0000259" key="1">
    <source>
        <dbReference type="Pfam" id="PF01926"/>
    </source>
</evidence>
<dbReference type="EMBL" id="NHYE01005641">
    <property type="protein sequence ID" value="PPQ65992.1"/>
    <property type="molecule type" value="Genomic_DNA"/>
</dbReference>
<reference evidence="2 3" key="1">
    <citation type="journal article" date="2018" name="Evol. Lett.">
        <title>Horizontal gene cluster transfer increased hallucinogenic mushroom diversity.</title>
        <authorList>
            <person name="Reynolds H.T."/>
            <person name="Vijayakumar V."/>
            <person name="Gluck-Thaler E."/>
            <person name="Korotkin H.B."/>
            <person name="Matheny P.B."/>
            <person name="Slot J.C."/>
        </authorList>
    </citation>
    <scope>NUCLEOTIDE SEQUENCE [LARGE SCALE GENOMIC DNA]</scope>
    <source>
        <strain evidence="2 3">SRW20</strain>
    </source>
</reference>
<dbReference type="Gene3D" id="3.40.50.300">
    <property type="entry name" value="P-loop containing nucleotide triphosphate hydrolases"/>
    <property type="match status" value="1"/>
</dbReference>